<dbReference type="Pfam" id="PF14322">
    <property type="entry name" value="SusD-like_3"/>
    <property type="match status" value="1"/>
</dbReference>
<evidence type="ECO:0000256" key="4">
    <source>
        <dbReference type="ARBA" id="ARBA00023136"/>
    </source>
</evidence>
<comment type="similarity">
    <text evidence="2">Belongs to the SusD family.</text>
</comment>
<accession>A0A7X9S053</accession>
<evidence type="ECO:0000259" key="7">
    <source>
        <dbReference type="Pfam" id="PF07980"/>
    </source>
</evidence>
<dbReference type="AlphaFoldDB" id="A0A7X9S053"/>
<gene>
    <name evidence="9" type="ORF">HHU12_27855</name>
</gene>
<dbReference type="CDD" id="cd08977">
    <property type="entry name" value="SusD"/>
    <property type="match status" value="1"/>
</dbReference>
<dbReference type="Proteomes" id="UP000576082">
    <property type="component" value="Unassembled WGS sequence"/>
</dbReference>
<feature type="domain" description="SusD-like N-terminal" evidence="8">
    <location>
        <begin position="30"/>
        <end position="234"/>
    </location>
</feature>
<dbReference type="InterPro" id="IPR011990">
    <property type="entry name" value="TPR-like_helical_dom_sf"/>
</dbReference>
<dbReference type="InterPro" id="IPR012944">
    <property type="entry name" value="SusD_RagB_dom"/>
</dbReference>
<evidence type="ECO:0000256" key="3">
    <source>
        <dbReference type="ARBA" id="ARBA00022729"/>
    </source>
</evidence>
<evidence type="ECO:0000313" key="9">
    <source>
        <dbReference type="EMBL" id="NME71812.1"/>
    </source>
</evidence>
<proteinExistence type="inferred from homology"/>
<protein>
    <submittedName>
        <fullName evidence="9">RagB/SusD family nutrient uptake outer membrane protein</fullName>
    </submittedName>
</protein>
<feature type="signal peptide" evidence="6">
    <location>
        <begin position="1"/>
        <end position="26"/>
    </location>
</feature>
<feature type="domain" description="RagB/SusD" evidence="7">
    <location>
        <begin position="328"/>
        <end position="548"/>
    </location>
</feature>
<evidence type="ECO:0000259" key="8">
    <source>
        <dbReference type="Pfam" id="PF14322"/>
    </source>
</evidence>
<evidence type="ECO:0000256" key="2">
    <source>
        <dbReference type="ARBA" id="ARBA00006275"/>
    </source>
</evidence>
<name>A0A7X9S053_9BACT</name>
<evidence type="ECO:0000256" key="6">
    <source>
        <dbReference type="SAM" id="SignalP"/>
    </source>
</evidence>
<dbReference type="Gene3D" id="1.25.40.390">
    <property type="match status" value="1"/>
</dbReference>
<keyword evidence="4" id="KW-0472">Membrane</keyword>
<dbReference type="InterPro" id="IPR033985">
    <property type="entry name" value="SusD-like_N"/>
</dbReference>
<dbReference type="EMBL" id="JABANE010000116">
    <property type="protein sequence ID" value="NME71812.1"/>
    <property type="molecule type" value="Genomic_DNA"/>
</dbReference>
<reference evidence="9 10" key="1">
    <citation type="submission" date="2020-04" db="EMBL/GenBank/DDBJ databases">
        <title>Flammeovirga sp. SR4, a novel species isolated from seawater.</title>
        <authorList>
            <person name="Wang X."/>
        </authorList>
    </citation>
    <scope>NUCLEOTIDE SEQUENCE [LARGE SCALE GENOMIC DNA]</scope>
    <source>
        <strain evidence="9 10">ATCC 23126</strain>
    </source>
</reference>
<evidence type="ECO:0000256" key="5">
    <source>
        <dbReference type="ARBA" id="ARBA00023237"/>
    </source>
</evidence>
<comment type="caution">
    <text evidence="9">The sequence shown here is derived from an EMBL/GenBank/DDBJ whole genome shotgun (WGS) entry which is preliminary data.</text>
</comment>
<dbReference type="GO" id="GO:0009279">
    <property type="term" value="C:cell outer membrane"/>
    <property type="evidence" value="ECO:0007669"/>
    <property type="project" value="UniProtKB-SubCell"/>
</dbReference>
<dbReference type="SUPFAM" id="SSF48452">
    <property type="entry name" value="TPR-like"/>
    <property type="match status" value="1"/>
</dbReference>
<feature type="chain" id="PRO_5030845331" evidence="6">
    <location>
        <begin position="27"/>
        <end position="548"/>
    </location>
</feature>
<keyword evidence="10" id="KW-1185">Reference proteome</keyword>
<keyword evidence="3 6" id="KW-0732">Signal</keyword>
<keyword evidence="5" id="KW-0998">Cell outer membrane</keyword>
<dbReference type="RefSeq" id="WP_169660018.1">
    <property type="nucleotide sequence ID" value="NZ_JABANE010000116.1"/>
</dbReference>
<comment type="subcellular location">
    <subcellularLocation>
        <location evidence="1">Cell outer membrane</location>
    </subcellularLocation>
</comment>
<evidence type="ECO:0000256" key="1">
    <source>
        <dbReference type="ARBA" id="ARBA00004442"/>
    </source>
</evidence>
<dbReference type="Pfam" id="PF07980">
    <property type="entry name" value="SusD_RagB"/>
    <property type="match status" value="1"/>
</dbReference>
<evidence type="ECO:0000313" key="10">
    <source>
        <dbReference type="Proteomes" id="UP000576082"/>
    </source>
</evidence>
<organism evidence="9 10">
    <name type="scientific">Flammeovirga aprica JL-4</name>
    <dbReference type="NCBI Taxonomy" id="694437"/>
    <lineage>
        <taxon>Bacteria</taxon>
        <taxon>Pseudomonadati</taxon>
        <taxon>Bacteroidota</taxon>
        <taxon>Cytophagia</taxon>
        <taxon>Cytophagales</taxon>
        <taxon>Flammeovirgaceae</taxon>
        <taxon>Flammeovirga</taxon>
    </lineage>
</organism>
<sequence>MKKINFTIKNSTFTSVLLGFTLLLQMACTDFLEVAPPSKIDQDLLIVDSISAETALTGIYSILNAGEVNGEGNAATFRRNMLYILNGGSDEAVPNSNQVLYQPYLTYTYNDTDIMGREAWLFFYAGIKRANFFLEKIEGVTFQSEVRKTQLIAEARFLRGVYYQYLAWLYGGVPITMSIDGNGTENLSRASLQKVYTQIEKDLRFAYQNLPSQNPKSGRADKWSAAGYLSKMYLYLASAKENNIDRYHTTAINKLDWVEHDLFYQKGYEINSAIIGQKELVEEYVHLFRAETNQNTYGEVLFGVEATNNQDVVMIYVNGFIPQGNINTNGGGYGIVRPSMELINQYNEKDVRFANNVTGSINNQSLKENFFGVEYFVPQAINQEKTNISVGKWRQPVPGSYPLEPWASPCNFQLIRYADILLMQAEYEVKVNANETVARTYLREVRERAALGDDQLTNELTLVYRKYDMMEEIRDERSRELCYEGWRKLDLIRWGIIEETMEGLSLEGSRYQPQMELLKNNFATHKIWLPIPASELILNNKLIQNSGY</sequence>